<evidence type="ECO:0000313" key="2">
    <source>
        <dbReference type="EMBL" id="AAU45541.1"/>
    </source>
</evidence>
<dbReference type="AlphaFoldDB" id="A0A0H2WAN5"/>
<name>A0A0H2WAN5_BURMA</name>
<reference evidence="2 3" key="1">
    <citation type="journal article" date="2004" name="Proc. Natl. Acad. Sci. U.S.A.">
        <title>Structural flexibility in the Burkholderia mallei genome.</title>
        <authorList>
            <person name="Nierman W.C."/>
            <person name="DeShazer D."/>
            <person name="Kim H.S."/>
            <person name="Tettelin H."/>
            <person name="Nelson K.E."/>
            <person name="Feldblyum T."/>
            <person name="Ulrich R.L."/>
            <person name="Ronning C.M."/>
            <person name="Brinkac L.M."/>
            <person name="Daugherty S.C."/>
            <person name="Davidsen T.D."/>
            <person name="Deboy R.T."/>
            <person name="Dimitrov G."/>
            <person name="Dodson R.J."/>
            <person name="Durkin A.S."/>
            <person name="Gwinn M.L."/>
            <person name="Haft D.H."/>
            <person name="Khouri H."/>
            <person name="Kolonay J.F."/>
            <person name="Madupu R."/>
            <person name="Mohammoud Y."/>
            <person name="Nelson W.C."/>
            <person name="Radune D."/>
            <person name="Romero C.M."/>
            <person name="Sarria S."/>
            <person name="Selengut J."/>
            <person name="Shamblin C."/>
            <person name="Sullivan S.A."/>
            <person name="White O."/>
            <person name="Yu Y."/>
            <person name="Zafar N."/>
            <person name="Zhou L."/>
            <person name="Fraser C.M."/>
        </authorList>
    </citation>
    <scope>NUCLEOTIDE SEQUENCE [LARGE SCALE GENOMIC DNA]</scope>
    <source>
        <strain evidence="2 3">ATCC 23344</strain>
    </source>
</reference>
<evidence type="ECO:0000313" key="3">
    <source>
        <dbReference type="Proteomes" id="UP000006693"/>
    </source>
</evidence>
<accession>A0A0H2WAN5</accession>
<organism evidence="2 3">
    <name type="scientific">Burkholderia mallei (strain ATCC 23344)</name>
    <dbReference type="NCBI Taxonomy" id="243160"/>
    <lineage>
        <taxon>Bacteria</taxon>
        <taxon>Pseudomonadati</taxon>
        <taxon>Pseudomonadota</taxon>
        <taxon>Betaproteobacteria</taxon>
        <taxon>Burkholderiales</taxon>
        <taxon>Burkholderiaceae</taxon>
        <taxon>Burkholderia</taxon>
        <taxon>pseudomallei group</taxon>
    </lineage>
</organism>
<protein>
    <submittedName>
        <fullName evidence="2">Uncharacterized protein</fullName>
    </submittedName>
</protein>
<dbReference type="EMBL" id="CP000011">
    <property type="protein sequence ID" value="AAU45541.1"/>
    <property type="molecule type" value="Genomic_DNA"/>
</dbReference>
<gene>
    <name evidence="2" type="ordered locus">BMAA1896</name>
</gene>
<dbReference type="PATRIC" id="fig|243160.12.peg.5509"/>
<dbReference type="HOGENOM" id="CLU_3363805_0_0_4"/>
<proteinExistence type="predicted"/>
<keyword evidence="3" id="KW-1185">Reference proteome</keyword>
<dbReference type="Proteomes" id="UP000006693">
    <property type="component" value="Chromosome 2"/>
</dbReference>
<sequence length="35" mass="4225">MPPRRAKRHARRAALVNPPEHSLGLKEFRRRYDQN</sequence>
<dbReference type="KEGG" id="bma:BMAA1896"/>
<feature type="region of interest" description="Disordered" evidence="1">
    <location>
        <begin position="1"/>
        <end position="20"/>
    </location>
</feature>
<feature type="compositionally biased region" description="Basic residues" evidence="1">
    <location>
        <begin position="1"/>
        <end position="12"/>
    </location>
</feature>
<evidence type="ECO:0000256" key="1">
    <source>
        <dbReference type="SAM" id="MobiDB-lite"/>
    </source>
</evidence>